<evidence type="ECO:0000313" key="3">
    <source>
        <dbReference type="Proteomes" id="UP000071561"/>
    </source>
</evidence>
<dbReference type="Proteomes" id="UP000071561">
    <property type="component" value="Chromosome"/>
</dbReference>
<accession>A0A127VFV3</accession>
<reference evidence="2 3" key="1">
    <citation type="submission" date="2016-03" db="EMBL/GenBank/DDBJ databases">
        <title>Complete genome sequence of Pedobacter cryoconitis PAMC 27485.</title>
        <authorList>
            <person name="Lee J."/>
            <person name="Kim O.-S."/>
        </authorList>
    </citation>
    <scope>NUCLEOTIDE SEQUENCE [LARGE SCALE GENOMIC DNA]</scope>
    <source>
        <strain evidence="2 3">PAMC 27485</strain>
    </source>
</reference>
<protein>
    <recommendedName>
        <fullName evidence="4">Carboxypeptidase-like protein</fullName>
    </recommendedName>
</protein>
<dbReference type="InterPro" id="IPR008969">
    <property type="entry name" value="CarboxyPept-like_regulatory"/>
</dbReference>
<evidence type="ECO:0000256" key="1">
    <source>
        <dbReference type="SAM" id="SignalP"/>
    </source>
</evidence>
<dbReference type="AlphaFoldDB" id="A0A127VFV3"/>
<dbReference type="PATRIC" id="fig|188932.3.peg.3460"/>
<evidence type="ECO:0008006" key="4">
    <source>
        <dbReference type="Google" id="ProtNLM"/>
    </source>
</evidence>
<dbReference type="OrthoDB" id="1223654at2"/>
<feature type="signal peptide" evidence="1">
    <location>
        <begin position="1"/>
        <end position="20"/>
    </location>
</feature>
<dbReference type="Gene3D" id="2.60.40.1120">
    <property type="entry name" value="Carboxypeptidase-like, regulatory domain"/>
    <property type="match status" value="1"/>
</dbReference>
<sequence length="409" mass="46692" precursor="true">MIKYLFGTVLLLLFCLNTHAQKLYTISGQVKDKKGETLPGAGIYLSGYTTATVTNNDGQFTLSKIKPGSYEVVVQMMGYLPYSKSVIISDQAVNITIILAENTVQLNEVVIRADPDREKNLKLFEDFFIGRTPNSAKCKILNPQVLYIKYDGDARVLSVTTNEFLVVENKALGYRLKYMLNLFEYNFNTRIVYFSGLPVFEDLKGSGRKRKTWLNNREIAYAGSPQHFFQSLYQNKVEENGFIIYKRIKTKNPNRPSDAYIASTKARLMKRMHGASTIGSVFTDSLLMMQRLYDLPKEFTSLDMSGVATDTLVKRIYPNMKTINYKDELYVMYTKEEESNAYSNTGHYVMRPLTVPNYQISVVSMLKGPVSFYPNGAIHDSKAILFEGFWAYEKIGDMVPMDYVPINKR</sequence>
<dbReference type="RefSeq" id="WP_068402999.1">
    <property type="nucleotide sequence ID" value="NZ_CP014504.1"/>
</dbReference>
<feature type="chain" id="PRO_5007280576" description="Carboxypeptidase-like protein" evidence="1">
    <location>
        <begin position="21"/>
        <end position="409"/>
    </location>
</feature>
<evidence type="ECO:0000313" key="2">
    <source>
        <dbReference type="EMBL" id="AMQ00194.1"/>
    </source>
</evidence>
<keyword evidence="1" id="KW-0732">Signal</keyword>
<dbReference type="KEGG" id="pcm:AY601_3325"/>
<proteinExistence type="predicted"/>
<name>A0A127VFV3_9SPHI</name>
<dbReference type="EMBL" id="CP014504">
    <property type="protein sequence ID" value="AMQ00194.1"/>
    <property type="molecule type" value="Genomic_DNA"/>
</dbReference>
<dbReference type="Pfam" id="PF13715">
    <property type="entry name" value="CarbopepD_reg_2"/>
    <property type="match status" value="1"/>
</dbReference>
<keyword evidence="3" id="KW-1185">Reference proteome</keyword>
<gene>
    <name evidence="2" type="ORF">AY601_3325</name>
</gene>
<dbReference type="SUPFAM" id="SSF49464">
    <property type="entry name" value="Carboxypeptidase regulatory domain-like"/>
    <property type="match status" value="1"/>
</dbReference>
<organism evidence="2 3">
    <name type="scientific">Pedobacter cryoconitis</name>
    <dbReference type="NCBI Taxonomy" id="188932"/>
    <lineage>
        <taxon>Bacteria</taxon>
        <taxon>Pseudomonadati</taxon>
        <taxon>Bacteroidota</taxon>
        <taxon>Sphingobacteriia</taxon>
        <taxon>Sphingobacteriales</taxon>
        <taxon>Sphingobacteriaceae</taxon>
        <taxon>Pedobacter</taxon>
    </lineage>
</organism>